<dbReference type="Proteomes" id="UP000822688">
    <property type="component" value="Chromosome 8"/>
</dbReference>
<reference evidence="1" key="1">
    <citation type="submission" date="2020-06" db="EMBL/GenBank/DDBJ databases">
        <title>WGS assembly of Ceratodon purpureus strain R40.</title>
        <authorList>
            <person name="Carey S.B."/>
            <person name="Jenkins J."/>
            <person name="Shu S."/>
            <person name="Lovell J.T."/>
            <person name="Sreedasyam A."/>
            <person name="Maumus F."/>
            <person name="Tiley G.P."/>
            <person name="Fernandez-Pozo N."/>
            <person name="Barry K."/>
            <person name="Chen C."/>
            <person name="Wang M."/>
            <person name="Lipzen A."/>
            <person name="Daum C."/>
            <person name="Saski C.A."/>
            <person name="Payton A.C."/>
            <person name="Mcbreen J.C."/>
            <person name="Conrad R.E."/>
            <person name="Kollar L.M."/>
            <person name="Olsson S."/>
            <person name="Huttunen S."/>
            <person name="Landis J.B."/>
            <person name="Wickett N.J."/>
            <person name="Johnson M.G."/>
            <person name="Rensing S.A."/>
            <person name="Grimwood J."/>
            <person name="Schmutz J."/>
            <person name="Mcdaniel S.F."/>
        </authorList>
    </citation>
    <scope>NUCLEOTIDE SEQUENCE</scope>
    <source>
        <strain evidence="1">R40</strain>
    </source>
</reference>
<evidence type="ECO:0000313" key="2">
    <source>
        <dbReference type="Proteomes" id="UP000822688"/>
    </source>
</evidence>
<gene>
    <name evidence="1" type="ORF">KC19_8G002000</name>
</gene>
<sequence length="111" mass="12914">MVTKLNQTTMKTGLGFGSWRFSYCKNNMPRKRKKDLTVGTRFKYTAQRETNLVDLVGRGNAFLKQQIRHDAWVDCAFRLERKRNAHKTELTKPQRVQVSFATKVAALHKTL</sequence>
<proteinExistence type="predicted"/>
<evidence type="ECO:0000313" key="1">
    <source>
        <dbReference type="EMBL" id="KAG0563062.1"/>
    </source>
</evidence>
<name>A0A8T0H1T0_CERPU</name>
<keyword evidence="2" id="KW-1185">Reference proteome</keyword>
<protein>
    <submittedName>
        <fullName evidence="1">Uncharacterized protein</fullName>
    </submittedName>
</protein>
<accession>A0A8T0H1T0</accession>
<organism evidence="1 2">
    <name type="scientific">Ceratodon purpureus</name>
    <name type="common">Fire moss</name>
    <name type="synonym">Dicranum purpureum</name>
    <dbReference type="NCBI Taxonomy" id="3225"/>
    <lineage>
        <taxon>Eukaryota</taxon>
        <taxon>Viridiplantae</taxon>
        <taxon>Streptophyta</taxon>
        <taxon>Embryophyta</taxon>
        <taxon>Bryophyta</taxon>
        <taxon>Bryophytina</taxon>
        <taxon>Bryopsida</taxon>
        <taxon>Dicranidae</taxon>
        <taxon>Pseudoditrichales</taxon>
        <taxon>Ditrichaceae</taxon>
        <taxon>Ceratodon</taxon>
    </lineage>
</organism>
<dbReference type="EMBL" id="CM026429">
    <property type="protein sequence ID" value="KAG0563062.1"/>
    <property type="molecule type" value="Genomic_DNA"/>
</dbReference>
<dbReference type="AlphaFoldDB" id="A0A8T0H1T0"/>
<comment type="caution">
    <text evidence="1">The sequence shown here is derived from an EMBL/GenBank/DDBJ whole genome shotgun (WGS) entry which is preliminary data.</text>
</comment>